<reference evidence="4" key="1">
    <citation type="submission" date="2021-11" db="EMBL/GenBank/DDBJ databases">
        <authorList>
            <person name="Rodrigo-Torres L."/>
            <person name="Arahal R. D."/>
            <person name="Lucena T."/>
        </authorList>
    </citation>
    <scope>NUCLEOTIDE SEQUENCE</scope>
    <source>
        <strain evidence="4">CECT 7928</strain>
    </source>
</reference>
<evidence type="ECO:0008006" key="6">
    <source>
        <dbReference type="Google" id="ProtNLM"/>
    </source>
</evidence>
<evidence type="ECO:0000313" key="5">
    <source>
        <dbReference type="Proteomes" id="UP000838748"/>
    </source>
</evidence>
<keyword evidence="2" id="KW-0732">Signal</keyword>
<feature type="signal peptide" evidence="2">
    <location>
        <begin position="1"/>
        <end position="27"/>
    </location>
</feature>
<evidence type="ECO:0000313" key="4">
    <source>
        <dbReference type="EMBL" id="CAH0539798.1"/>
    </source>
</evidence>
<dbReference type="InterPro" id="IPR008020">
    <property type="entry name" value="G8P"/>
</dbReference>
<gene>
    <name evidence="3" type="ORF">VMF7928_00747</name>
    <name evidence="4" type="ORF">VMF7928_02455</name>
</gene>
<feature type="transmembrane region" description="Helical" evidence="1">
    <location>
        <begin position="51"/>
        <end position="68"/>
    </location>
</feature>
<organism evidence="4 5">
    <name type="scientific">Vibrio marisflavi CECT 7928</name>
    <dbReference type="NCBI Taxonomy" id="634439"/>
    <lineage>
        <taxon>Bacteria</taxon>
        <taxon>Pseudomonadati</taxon>
        <taxon>Pseudomonadota</taxon>
        <taxon>Gammaproteobacteria</taxon>
        <taxon>Vibrionales</taxon>
        <taxon>Vibrionaceae</taxon>
        <taxon>Vibrio</taxon>
    </lineage>
</organism>
<dbReference type="EMBL" id="CAKLDM010000001">
    <property type="protein sequence ID" value="CAH0536856.1"/>
    <property type="molecule type" value="Genomic_DNA"/>
</dbReference>
<dbReference type="SUPFAM" id="SSF57987">
    <property type="entry name" value="Inovirus (filamentous phage) major coat protein"/>
    <property type="match status" value="1"/>
</dbReference>
<dbReference type="InterPro" id="IPR023390">
    <property type="entry name" value="Phage_M13_G8P_capsid_dom_sf"/>
</dbReference>
<evidence type="ECO:0000256" key="2">
    <source>
        <dbReference type="SAM" id="SignalP"/>
    </source>
</evidence>
<comment type="caution">
    <text evidence="4">The sequence shown here is derived from an EMBL/GenBank/DDBJ whole genome shotgun (WGS) entry which is preliminary data.</text>
</comment>
<keyword evidence="5" id="KW-1185">Reference proteome</keyword>
<dbReference type="Gene3D" id="1.20.5.80">
    <property type="match status" value="1"/>
</dbReference>
<keyword evidence="1" id="KW-0812">Transmembrane</keyword>
<proteinExistence type="predicted"/>
<evidence type="ECO:0000256" key="1">
    <source>
        <dbReference type="SAM" id="Phobius"/>
    </source>
</evidence>
<dbReference type="EMBL" id="CAKLDM010000002">
    <property type="protein sequence ID" value="CAH0539798.1"/>
    <property type="molecule type" value="Genomic_DNA"/>
</dbReference>
<protein>
    <recommendedName>
        <fullName evidence="6">Phage coat protein</fullName>
    </recommendedName>
</protein>
<evidence type="ECO:0000313" key="3">
    <source>
        <dbReference type="EMBL" id="CAH0536856.1"/>
    </source>
</evidence>
<sequence>MNKLKQHYGKWLAVVTTPFLFAPMAHAALSTDAQAAVDAVSTTASDFVTEAWAIAIVCVVGFTGIKLFKKAISKAT</sequence>
<name>A0ABM9A4H8_9VIBR</name>
<keyword evidence="1" id="KW-1133">Transmembrane helix</keyword>
<dbReference type="Pfam" id="PF19199">
    <property type="entry name" value="Phage_coatGP8"/>
    <property type="match status" value="1"/>
</dbReference>
<keyword evidence="1" id="KW-0472">Membrane</keyword>
<feature type="chain" id="PRO_5045028675" description="Phage coat protein" evidence="2">
    <location>
        <begin position="28"/>
        <end position="76"/>
    </location>
</feature>
<dbReference type="Proteomes" id="UP000838748">
    <property type="component" value="Unassembled WGS sequence"/>
</dbReference>
<accession>A0ABM9A4H8</accession>
<dbReference type="RefSeq" id="WP_237360133.1">
    <property type="nucleotide sequence ID" value="NZ_CAKLDM010000001.1"/>
</dbReference>